<dbReference type="Proteomes" id="UP001154252">
    <property type="component" value="Unassembled WGS sequence"/>
</dbReference>
<dbReference type="InterPro" id="IPR015590">
    <property type="entry name" value="Aldehyde_DH_dom"/>
</dbReference>
<sequence>MDIGQISFTAGTGVGKQIAQAASRSNLKRVASELGGKSPSIIFPDAKPDVAISWCVNSILLLSGQVFFASSWVYVHESIKKHVVERMKASFESMDESFGDPLHEDVEFPPLFDQGHFDQVKGFINRGKEEATLVTSGEAMFAKVCVVQRPKKVIMG</sequence>
<dbReference type="PANTHER" id="PTHR11699">
    <property type="entry name" value="ALDEHYDE DEHYDROGENASE-RELATED"/>
    <property type="match status" value="1"/>
</dbReference>
<dbReference type="OrthoDB" id="310895at2759"/>
<protein>
    <recommendedName>
        <fullName evidence="2">aldehyde dehydrogenase (NAD(+))</fullName>
        <ecNumber evidence="2">1.2.1.3</ecNumber>
    </recommendedName>
</protein>
<dbReference type="Gene3D" id="3.40.309.10">
    <property type="entry name" value="Aldehyde Dehydrogenase, Chain A, domain 2"/>
    <property type="match status" value="1"/>
</dbReference>
<evidence type="ECO:0000313" key="5">
    <source>
        <dbReference type="EMBL" id="CAG8909670.1"/>
    </source>
</evidence>
<dbReference type="EC" id="1.2.1.3" evidence="2"/>
<keyword evidence="6" id="KW-1185">Reference proteome</keyword>
<dbReference type="InterPro" id="IPR016161">
    <property type="entry name" value="Ald_DH/histidinol_DH"/>
</dbReference>
<evidence type="ECO:0000256" key="3">
    <source>
        <dbReference type="ARBA" id="ARBA00049194"/>
    </source>
</evidence>
<accession>A0A9W4KQX8</accession>
<dbReference type="EMBL" id="CAJVRC010000903">
    <property type="protein sequence ID" value="CAG8909670.1"/>
    <property type="molecule type" value="Genomic_DNA"/>
</dbReference>
<proteinExistence type="inferred from homology"/>
<evidence type="ECO:0000259" key="4">
    <source>
        <dbReference type="Pfam" id="PF00171"/>
    </source>
</evidence>
<dbReference type="InterPro" id="IPR016162">
    <property type="entry name" value="Ald_DH_N"/>
</dbReference>
<comment type="caution">
    <text evidence="5">The sequence shown here is derived from an EMBL/GenBank/DDBJ whole genome shotgun (WGS) entry which is preliminary data.</text>
</comment>
<dbReference type="Gene3D" id="3.40.605.10">
    <property type="entry name" value="Aldehyde Dehydrogenase, Chain A, domain 1"/>
    <property type="match status" value="1"/>
</dbReference>
<organism evidence="5 6">
    <name type="scientific">Penicillium egyptiacum</name>
    <dbReference type="NCBI Taxonomy" id="1303716"/>
    <lineage>
        <taxon>Eukaryota</taxon>
        <taxon>Fungi</taxon>
        <taxon>Dikarya</taxon>
        <taxon>Ascomycota</taxon>
        <taxon>Pezizomycotina</taxon>
        <taxon>Eurotiomycetes</taxon>
        <taxon>Eurotiomycetidae</taxon>
        <taxon>Eurotiales</taxon>
        <taxon>Aspergillaceae</taxon>
        <taxon>Penicillium</taxon>
    </lineage>
</organism>
<reference evidence="5" key="1">
    <citation type="submission" date="2021-07" db="EMBL/GenBank/DDBJ databases">
        <authorList>
            <person name="Branca A.L. A."/>
        </authorList>
    </citation>
    <scope>NUCLEOTIDE SEQUENCE</scope>
</reference>
<name>A0A9W4KQX8_9EURO</name>
<gene>
    <name evidence="5" type="ORF">PEGY_LOCUS10466</name>
</gene>
<comment type="similarity">
    <text evidence="1">Belongs to the aldehyde dehydrogenase family.</text>
</comment>
<dbReference type="InterPro" id="IPR016163">
    <property type="entry name" value="Ald_DH_C"/>
</dbReference>
<evidence type="ECO:0000256" key="2">
    <source>
        <dbReference type="ARBA" id="ARBA00024226"/>
    </source>
</evidence>
<feature type="domain" description="Aldehyde dehydrogenase" evidence="4">
    <location>
        <begin position="2"/>
        <end position="138"/>
    </location>
</feature>
<comment type="catalytic activity">
    <reaction evidence="3">
        <text>an aldehyde + NAD(+) + H2O = a carboxylate + NADH + 2 H(+)</text>
        <dbReference type="Rhea" id="RHEA:16185"/>
        <dbReference type="ChEBI" id="CHEBI:15377"/>
        <dbReference type="ChEBI" id="CHEBI:15378"/>
        <dbReference type="ChEBI" id="CHEBI:17478"/>
        <dbReference type="ChEBI" id="CHEBI:29067"/>
        <dbReference type="ChEBI" id="CHEBI:57540"/>
        <dbReference type="ChEBI" id="CHEBI:57945"/>
        <dbReference type="EC" id="1.2.1.3"/>
    </reaction>
</comment>
<dbReference type="Pfam" id="PF00171">
    <property type="entry name" value="Aldedh"/>
    <property type="match status" value="1"/>
</dbReference>
<dbReference type="AlphaFoldDB" id="A0A9W4KQX8"/>
<evidence type="ECO:0000256" key="1">
    <source>
        <dbReference type="ARBA" id="ARBA00009986"/>
    </source>
</evidence>
<evidence type="ECO:0000313" key="6">
    <source>
        <dbReference type="Proteomes" id="UP001154252"/>
    </source>
</evidence>
<dbReference type="SUPFAM" id="SSF53720">
    <property type="entry name" value="ALDH-like"/>
    <property type="match status" value="1"/>
</dbReference>
<dbReference type="GO" id="GO:0004029">
    <property type="term" value="F:aldehyde dehydrogenase (NAD+) activity"/>
    <property type="evidence" value="ECO:0007669"/>
    <property type="project" value="UniProtKB-EC"/>
</dbReference>